<dbReference type="EMBL" id="OZ019909">
    <property type="protein sequence ID" value="CAK9209313.1"/>
    <property type="molecule type" value="Genomic_DNA"/>
</dbReference>
<evidence type="ECO:0000313" key="2">
    <source>
        <dbReference type="EMBL" id="CAK9209313.1"/>
    </source>
</evidence>
<sequence>MKLPMQKHTHQQVPGRLEFLFFLWMLQRLSLCMYTSFYAVSRECMLHRRIYLYHVVGKLRITLAKK</sequence>
<protein>
    <submittedName>
        <fullName evidence="2">Uncharacterized protein</fullName>
    </submittedName>
</protein>
<keyword evidence="1" id="KW-0472">Membrane</keyword>
<keyword evidence="1" id="KW-1133">Transmembrane helix</keyword>
<keyword evidence="1" id="KW-0812">Transmembrane</keyword>
<reference evidence="2" key="1">
    <citation type="submission" date="2024-02" db="EMBL/GenBank/DDBJ databases">
        <authorList>
            <consortium name="ELIXIR-Norway"/>
            <consortium name="Elixir Norway"/>
        </authorList>
    </citation>
    <scope>NUCLEOTIDE SEQUENCE</scope>
</reference>
<name>A0ABP0TZY4_9BRYO</name>
<keyword evidence="3" id="KW-1185">Reference proteome</keyword>
<gene>
    <name evidence="2" type="ORF">CSSPTR1EN2_LOCUS9621</name>
</gene>
<evidence type="ECO:0000313" key="3">
    <source>
        <dbReference type="Proteomes" id="UP001497512"/>
    </source>
</evidence>
<dbReference type="Proteomes" id="UP001497512">
    <property type="component" value="Chromosome 17"/>
</dbReference>
<proteinExistence type="predicted"/>
<evidence type="ECO:0000256" key="1">
    <source>
        <dbReference type="SAM" id="Phobius"/>
    </source>
</evidence>
<feature type="transmembrane region" description="Helical" evidence="1">
    <location>
        <begin position="20"/>
        <end position="40"/>
    </location>
</feature>
<organism evidence="2 3">
    <name type="scientific">Sphagnum troendelagicum</name>
    <dbReference type="NCBI Taxonomy" id="128251"/>
    <lineage>
        <taxon>Eukaryota</taxon>
        <taxon>Viridiplantae</taxon>
        <taxon>Streptophyta</taxon>
        <taxon>Embryophyta</taxon>
        <taxon>Bryophyta</taxon>
        <taxon>Sphagnophytina</taxon>
        <taxon>Sphagnopsida</taxon>
        <taxon>Sphagnales</taxon>
        <taxon>Sphagnaceae</taxon>
        <taxon>Sphagnum</taxon>
    </lineage>
</organism>
<accession>A0ABP0TZY4</accession>